<dbReference type="AlphaFoldDB" id="A0A8H5G9R4"/>
<feature type="region of interest" description="Disordered" evidence="1">
    <location>
        <begin position="13"/>
        <end position="58"/>
    </location>
</feature>
<reference evidence="2 3" key="1">
    <citation type="journal article" date="2020" name="ISME J.">
        <title>Uncovering the hidden diversity of litter-decomposition mechanisms in mushroom-forming fungi.</title>
        <authorList>
            <person name="Floudas D."/>
            <person name="Bentzer J."/>
            <person name="Ahren D."/>
            <person name="Johansson T."/>
            <person name="Persson P."/>
            <person name="Tunlid A."/>
        </authorList>
    </citation>
    <scope>NUCLEOTIDE SEQUENCE [LARGE SCALE GENOMIC DNA]</scope>
    <source>
        <strain evidence="2 3">CBS 146.42</strain>
    </source>
</reference>
<evidence type="ECO:0000313" key="2">
    <source>
        <dbReference type="EMBL" id="KAF5360978.1"/>
    </source>
</evidence>
<organism evidence="2 3">
    <name type="scientific">Leucocoprinus leucothites</name>
    <dbReference type="NCBI Taxonomy" id="201217"/>
    <lineage>
        <taxon>Eukaryota</taxon>
        <taxon>Fungi</taxon>
        <taxon>Dikarya</taxon>
        <taxon>Basidiomycota</taxon>
        <taxon>Agaricomycotina</taxon>
        <taxon>Agaricomycetes</taxon>
        <taxon>Agaricomycetidae</taxon>
        <taxon>Agaricales</taxon>
        <taxon>Agaricineae</taxon>
        <taxon>Agaricaceae</taxon>
        <taxon>Leucocoprinus</taxon>
    </lineage>
</organism>
<keyword evidence="3" id="KW-1185">Reference proteome</keyword>
<protein>
    <submittedName>
        <fullName evidence="2">Uncharacterized protein</fullName>
    </submittedName>
</protein>
<dbReference type="Proteomes" id="UP000559027">
    <property type="component" value="Unassembled WGS sequence"/>
</dbReference>
<feature type="compositionally biased region" description="Low complexity" evidence="1">
    <location>
        <begin position="13"/>
        <end position="23"/>
    </location>
</feature>
<sequence>MSHSNIYPFPNSSLVSSPSSTIAPRRRVRSRTLSLLPANSGISKGSTGPESPKAEPTTWTSNSFLSHIACGSFVPNTPAAAALRTFLPTTVAHVRGRSRYSSLHLEKELETPPSPSSAVPFITRTLPLSSDSRSPSPSEELRGAEWCRRLILAACTQFLLVLSGDLNFASGKVPVRRANGLGATSLNAGSVVTVGVRESAGLTAAKNIFAEIGLLDFRAEITTAYS</sequence>
<gene>
    <name evidence="2" type="ORF">D9756_004722</name>
</gene>
<feature type="compositionally biased region" description="Polar residues" evidence="1">
    <location>
        <begin position="40"/>
        <end position="49"/>
    </location>
</feature>
<name>A0A8H5G9R4_9AGAR</name>
<comment type="caution">
    <text evidence="2">The sequence shown here is derived from an EMBL/GenBank/DDBJ whole genome shotgun (WGS) entry which is preliminary data.</text>
</comment>
<accession>A0A8H5G9R4</accession>
<evidence type="ECO:0000256" key="1">
    <source>
        <dbReference type="SAM" id="MobiDB-lite"/>
    </source>
</evidence>
<proteinExistence type="predicted"/>
<dbReference type="EMBL" id="JAACJO010000003">
    <property type="protein sequence ID" value="KAF5360978.1"/>
    <property type="molecule type" value="Genomic_DNA"/>
</dbReference>
<evidence type="ECO:0000313" key="3">
    <source>
        <dbReference type="Proteomes" id="UP000559027"/>
    </source>
</evidence>